<keyword evidence="2 5" id="KW-0808">Transferase</keyword>
<evidence type="ECO:0000256" key="4">
    <source>
        <dbReference type="SAM" id="MobiDB-lite"/>
    </source>
</evidence>
<reference evidence="5 6" key="1">
    <citation type="submission" date="2024-01" db="EMBL/GenBank/DDBJ databases">
        <title>Draft genome sequence of Gordonia sp. LSe1-13.</title>
        <authorList>
            <person name="Suphannarot A."/>
            <person name="Mingma R."/>
        </authorList>
    </citation>
    <scope>NUCLEOTIDE SEQUENCE [LARGE SCALE GENOMIC DNA]</scope>
    <source>
        <strain evidence="5 6">LSe1-13</strain>
    </source>
</reference>
<evidence type="ECO:0000256" key="1">
    <source>
        <dbReference type="ARBA" id="ARBA00022603"/>
    </source>
</evidence>
<dbReference type="InterPro" id="IPR008715">
    <property type="entry name" value="SAM-MeTfrase_NodS-like"/>
</dbReference>
<dbReference type="PANTHER" id="PTHR43464:SF19">
    <property type="entry name" value="UBIQUINONE BIOSYNTHESIS O-METHYLTRANSFERASE, MITOCHONDRIAL"/>
    <property type="match status" value="1"/>
</dbReference>
<dbReference type="RefSeq" id="WP_330434243.1">
    <property type="nucleotide sequence ID" value="NZ_JAZDUF010000005.1"/>
</dbReference>
<evidence type="ECO:0000256" key="3">
    <source>
        <dbReference type="ARBA" id="ARBA00022691"/>
    </source>
</evidence>
<evidence type="ECO:0000313" key="5">
    <source>
        <dbReference type="EMBL" id="MEE3852246.1"/>
    </source>
</evidence>
<keyword evidence="1 5" id="KW-0489">Methyltransferase</keyword>
<dbReference type="Gene3D" id="3.40.50.150">
    <property type="entry name" value="Vaccinia Virus protein VP39"/>
    <property type="match status" value="1"/>
</dbReference>
<keyword evidence="6" id="KW-1185">Reference proteome</keyword>
<gene>
    <name evidence="5" type="ORF">VZC37_18040</name>
</gene>
<dbReference type="SUPFAM" id="SSF53335">
    <property type="entry name" value="S-adenosyl-L-methionine-dependent methyltransferases"/>
    <property type="match status" value="1"/>
</dbReference>
<accession>A0ABU7MI52</accession>
<dbReference type="GO" id="GO:0032259">
    <property type="term" value="P:methylation"/>
    <property type="evidence" value="ECO:0007669"/>
    <property type="project" value="UniProtKB-KW"/>
</dbReference>
<dbReference type="Pfam" id="PF05401">
    <property type="entry name" value="NodS"/>
    <property type="match status" value="1"/>
</dbReference>
<evidence type="ECO:0000256" key="2">
    <source>
        <dbReference type="ARBA" id="ARBA00022679"/>
    </source>
</evidence>
<dbReference type="EMBL" id="JAZDUF010000005">
    <property type="protein sequence ID" value="MEE3852246.1"/>
    <property type="molecule type" value="Genomic_DNA"/>
</dbReference>
<sequence length="218" mass="24244">MTQPSGTPTPQPAPTPSRSMPDGYFHTMYAHSDDPWGFTQRFYERRKYALTLAALSAERYHRVFEPGCSIGVLSAELALRSDQLECLDLSPRATALAADRLAVYGDRVSVRTGDLVADWPDGRFDLIVLSELLYYLDPHEVDGVVERLSDALTPDGEVIAVHWRRKVPDYPQSGDDVHDRLIASPLHHVAGYSDADLRLDVFTVGPRPSVAQRENLVG</sequence>
<dbReference type="EC" id="2.1.-.-" evidence="5"/>
<feature type="region of interest" description="Disordered" evidence="4">
    <location>
        <begin position="1"/>
        <end position="22"/>
    </location>
</feature>
<dbReference type="CDD" id="cd02440">
    <property type="entry name" value="AdoMet_MTases"/>
    <property type="match status" value="1"/>
</dbReference>
<protein>
    <submittedName>
        <fullName evidence="5">Class I SAM-dependent methyltransferase</fullName>
        <ecNumber evidence="5">2.1.-.-</ecNumber>
    </submittedName>
</protein>
<comment type="caution">
    <text evidence="5">The sequence shown here is derived from an EMBL/GenBank/DDBJ whole genome shotgun (WGS) entry which is preliminary data.</text>
</comment>
<dbReference type="Proteomes" id="UP001347146">
    <property type="component" value="Unassembled WGS sequence"/>
</dbReference>
<evidence type="ECO:0000313" key="6">
    <source>
        <dbReference type="Proteomes" id="UP001347146"/>
    </source>
</evidence>
<dbReference type="InterPro" id="IPR029063">
    <property type="entry name" value="SAM-dependent_MTases_sf"/>
</dbReference>
<name>A0ABU7MI52_9ACTN</name>
<dbReference type="GO" id="GO:0008168">
    <property type="term" value="F:methyltransferase activity"/>
    <property type="evidence" value="ECO:0007669"/>
    <property type="project" value="UniProtKB-KW"/>
</dbReference>
<proteinExistence type="predicted"/>
<keyword evidence="3" id="KW-0949">S-adenosyl-L-methionine</keyword>
<dbReference type="PANTHER" id="PTHR43464">
    <property type="entry name" value="METHYLTRANSFERASE"/>
    <property type="match status" value="1"/>
</dbReference>
<organism evidence="5 6">
    <name type="scientific">Gordonia sesuvii</name>
    <dbReference type="NCBI Taxonomy" id="3116777"/>
    <lineage>
        <taxon>Bacteria</taxon>
        <taxon>Bacillati</taxon>
        <taxon>Actinomycetota</taxon>
        <taxon>Actinomycetes</taxon>
        <taxon>Mycobacteriales</taxon>
        <taxon>Gordoniaceae</taxon>
        <taxon>Gordonia</taxon>
    </lineage>
</organism>